<keyword evidence="6" id="KW-0325">Glycoprotein</keyword>
<dbReference type="GO" id="GO:0016020">
    <property type="term" value="C:membrane"/>
    <property type="evidence" value="ECO:0007669"/>
    <property type="project" value="GOC"/>
</dbReference>
<comment type="subcellular location">
    <subcellularLocation>
        <location evidence="1">Secreted</location>
    </subcellularLocation>
</comment>
<feature type="compositionally biased region" description="Low complexity" evidence="7">
    <location>
        <begin position="278"/>
        <end position="318"/>
    </location>
</feature>
<dbReference type="InterPro" id="IPR008373">
    <property type="entry name" value="Saposin"/>
</dbReference>
<evidence type="ECO:0000313" key="10">
    <source>
        <dbReference type="EMBL" id="EAL64081.2"/>
    </source>
</evidence>
<dbReference type="VEuPathDB" id="AmoebaDB:DDB_G0286651"/>
<evidence type="ECO:0000256" key="8">
    <source>
        <dbReference type="SAM" id="SignalP"/>
    </source>
</evidence>
<evidence type="ECO:0000256" key="7">
    <source>
        <dbReference type="SAM" id="MobiDB-lite"/>
    </source>
</evidence>
<dbReference type="SMR" id="Q54LG3"/>
<dbReference type="PRINTS" id="PR01797">
    <property type="entry name" value="SAPOSIN"/>
</dbReference>
<dbReference type="GO" id="GO:0006665">
    <property type="term" value="P:sphingolipid metabolic process"/>
    <property type="evidence" value="ECO:0007669"/>
    <property type="project" value="InterPro"/>
</dbReference>
<dbReference type="InterPro" id="IPR008139">
    <property type="entry name" value="SaposinB_dom"/>
</dbReference>
<dbReference type="InterPro" id="IPR051428">
    <property type="entry name" value="Sphingo_Act-Surfact_Prot"/>
</dbReference>
<name>Q54LG3_DICDI</name>
<proteinExistence type="predicted"/>
<organism evidence="10 11">
    <name type="scientific">Dictyostelium discoideum</name>
    <name type="common">Social amoeba</name>
    <dbReference type="NCBI Taxonomy" id="44689"/>
    <lineage>
        <taxon>Eukaryota</taxon>
        <taxon>Amoebozoa</taxon>
        <taxon>Evosea</taxon>
        <taxon>Eumycetozoa</taxon>
        <taxon>Dictyostelia</taxon>
        <taxon>Dictyosteliales</taxon>
        <taxon>Dictyosteliaceae</taxon>
        <taxon>Dictyostelium</taxon>
    </lineage>
</organism>
<comment type="caution">
    <text evidence="10">The sequence shown here is derived from an EMBL/GenBank/DDBJ whole genome shotgun (WGS) entry which is preliminary data.</text>
</comment>
<reference evidence="10 11" key="1">
    <citation type="journal article" date="2005" name="Nature">
        <title>The genome of the social amoeba Dictyostelium discoideum.</title>
        <authorList>
            <consortium name="The Dictyostelium discoideum Sequencing Consortium"/>
            <person name="Eichinger L."/>
            <person name="Pachebat J.A."/>
            <person name="Glockner G."/>
            <person name="Rajandream M.A."/>
            <person name="Sucgang R."/>
            <person name="Berriman M."/>
            <person name="Song J."/>
            <person name="Olsen R."/>
            <person name="Szafranski K."/>
            <person name="Xu Q."/>
            <person name="Tunggal B."/>
            <person name="Kummerfeld S."/>
            <person name="Madera M."/>
            <person name="Konfortov B.A."/>
            <person name="Rivero F."/>
            <person name="Bankier A.T."/>
            <person name="Lehmann R."/>
            <person name="Hamlin N."/>
            <person name="Davies R."/>
            <person name="Gaudet P."/>
            <person name="Fey P."/>
            <person name="Pilcher K."/>
            <person name="Chen G."/>
            <person name="Saunders D."/>
            <person name="Sodergren E."/>
            <person name="Davis P."/>
            <person name="Kerhornou A."/>
            <person name="Nie X."/>
            <person name="Hall N."/>
            <person name="Anjard C."/>
            <person name="Hemphill L."/>
            <person name="Bason N."/>
            <person name="Farbrother P."/>
            <person name="Desany B."/>
            <person name="Just E."/>
            <person name="Morio T."/>
            <person name="Rost R."/>
            <person name="Churcher C."/>
            <person name="Cooper J."/>
            <person name="Haydock S."/>
            <person name="van Driessche N."/>
            <person name="Cronin A."/>
            <person name="Goodhead I."/>
            <person name="Muzny D."/>
            <person name="Mourier T."/>
            <person name="Pain A."/>
            <person name="Lu M."/>
            <person name="Harper D."/>
            <person name="Lindsay R."/>
            <person name="Hauser H."/>
            <person name="James K."/>
            <person name="Quiles M."/>
            <person name="Madan Babu M."/>
            <person name="Saito T."/>
            <person name="Buchrieser C."/>
            <person name="Wardroper A."/>
            <person name="Felder M."/>
            <person name="Thangavelu M."/>
            <person name="Johnson D."/>
            <person name="Knights A."/>
            <person name="Loulseged H."/>
            <person name="Mungall K."/>
            <person name="Oliver K."/>
            <person name="Price C."/>
            <person name="Quail M.A."/>
            <person name="Urushihara H."/>
            <person name="Hernandez J."/>
            <person name="Rabbinowitsch E."/>
            <person name="Steffen D."/>
            <person name="Sanders M."/>
            <person name="Ma J."/>
            <person name="Kohara Y."/>
            <person name="Sharp S."/>
            <person name="Simmonds M."/>
            <person name="Spiegler S."/>
            <person name="Tivey A."/>
            <person name="Sugano S."/>
            <person name="White B."/>
            <person name="Walker D."/>
            <person name="Woodward J."/>
            <person name="Winckler T."/>
            <person name="Tanaka Y."/>
            <person name="Shaulsky G."/>
            <person name="Schleicher M."/>
            <person name="Weinstock G."/>
            <person name="Rosenthal A."/>
            <person name="Cox E.C."/>
            <person name="Chisholm R.L."/>
            <person name="Gibbs R."/>
            <person name="Loomis W.F."/>
            <person name="Platzer M."/>
            <person name="Kay R.R."/>
            <person name="Williams J."/>
            <person name="Dear P.H."/>
            <person name="Noegel A.A."/>
            <person name="Barrell B."/>
            <person name="Kuspa A."/>
        </authorList>
    </citation>
    <scope>NUCLEOTIDE SEQUENCE [LARGE SCALE GENOMIC DNA]</scope>
    <source>
        <strain evidence="10 11">AX4</strain>
    </source>
</reference>
<dbReference type="eggNOG" id="KOG1340">
    <property type="taxonomic scope" value="Eukaryota"/>
</dbReference>
<dbReference type="PROSITE" id="PS50015">
    <property type="entry name" value="SAP_B"/>
    <property type="match status" value="3"/>
</dbReference>
<keyword evidence="4" id="KW-0677">Repeat</keyword>
<evidence type="ECO:0000256" key="1">
    <source>
        <dbReference type="ARBA" id="ARBA00004613"/>
    </source>
</evidence>
<dbReference type="InterPro" id="IPR008138">
    <property type="entry name" value="SapB_2"/>
</dbReference>
<evidence type="ECO:0000259" key="9">
    <source>
        <dbReference type="PROSITE" id="PS50015"/>
    </source>
</evidence>
<dbReference type="SMART" id="SM00741">
    <property type="entry name" value="SapB"/>
    <property type="match status" value="3"/>
</dbReference>
<dbReference type="HOGENOM" id="CLU_832689_0_0_1"/>
<feature type="signal peptide" evidence="8">
    <location>
        <begin position="1"/>
        <end position="20"/>
    </location>
</feature>
<dbReference type="Proteomes" id="UP000002195">
    <property type="component" value="Unassembled WGS sequence"/>
</dbReference>
<evidence type="ECO:0000256" key="6">
    <source>
        <dbReference type="ARBA" id="ARBA00023180"/>
    </source>
</evidence>
<dbReference type="PaxDb" id="44689-DDB0233715"/>
<feature type="domain" description="Saposin B-type" evidence="9">
    <location>
        <begin position="197"/>
        <end position="277"/>
    </location>
</feature>
<evidence type="ECO:0000256" key="3">
    <source>
        <dbReference type="ARBA" id="ARBA00022729"/>
    </source>
</evidence>
<feature type="chain" id="PRO_5004249728" evidence="8">
    <location>
        <begin position="21"/>
        <end position="334"/>
    </location>
</feature>
<sequence>MMKFLIVLILALFALSSVNASSAIECELCEYAANYGELLIQSNATETEIIDKVENFCKVIPSSFQATCDSLIANYGKQLIQMIVNKESPSTLCAQIDMCASSTEAVQGILECDICQFIVKQVNKYISGNATEAQILKFLDTDCEVFGKGGSVTCQNIVNNYAPQIINLIINNASPSQVCGLVGLCGSSLKIEEPVQGELECGVCEVIAQQCSNYIKANKTESEIVGLLDQFCSTLSIFESACDTIVASSAPKIINLLLQNQSATVVCTEIGFCGNSSSGNNNHSSSEESSSSSQPSSSSESSESSYSGSMTGASSGSASGSGSGTSGNMKIYIK</sequence>
<evidence type="ECO:0000256" key="2">
    <source>
        <dbReference type="ARBA" id="ARBA00022525"/>
    </source>
</evidence>
<keyword evidence="5" id="KW-1015">Disulfide bond</keyword>
<dbReference type="Pfam" id="PF03489">
    <property type="entry name" value="SapB_2"/>
    <property type="match status" value="3"/>
</dbReference>
<dbReference type="PANTHER" id="PTHR11480:SF68">
    <property type="entry name" value="SAPOSIN B DOMAIN-CONTAINING PROTEIN-RELATED"/>
    <property type="match status" value="1"/>
</dbReference>
<evidence type="ECO:0000256" key="4">
    <source>
        <dbReference type="ARBA" id="ARBA00022737"/>
    </source>
</evidence>
<accession>Q54LG3</accession>
<protein>
    <submittedName>
        <fullName evidence="10">Saposin B domain-containing protein</fullName>
    </submittedName>
</protein>
<dbReference type="GO" id="GO:0042742">
    <property type="term" value="P:defense response to bacterium"/>
    <property type="evidence" value="ECO:0007005"/>
    <property type="project" value="dictyBase"/>
</dbReference>
<dbReference type="OMA" id="EEATYYA"/>
<dbReference type="KEGG" id="ddi:DDB_G0286651"/>
<dbReference type="Pfam" id="PF05184">
    <property type="entry name" value="SapB_1"/>
    <property type="match status" value="3"/>
</dbReference>
<dbReference type="PhylomeDB" id="Q54LG3"/>
<dbReference type="Gene3D" id="1.10.225.10">
    <property type="entry name" value="Saposin-like"/>
    <property type="match status" value="3"/>
</dbReference>
<evidence type="ECO:0000256" key="5">
    <source>
        <dbReference type="ARBA" id="ARBA00023157"/>
    </source>
</evidence>
<dbReference type="FunCoup" id="Q54LG3">
    <property type="interactions" value="7"/>
</dbReference>
<keyword evidence="2" id="KW-0964">Secreted</keyword>
<keyword evidence="11" id="KW-1185">Reference proteome</keyword>
<gene>
    <name evidence="10" type="ORF">DDB_G0286651</name>
</gene>
<dbReference type="STRING" id="44689.Q54LG3"/>
<evidence type="ECO:0000313" key="11">
    <source>
        <dbReference type="Proteomes" id="UP000002195"/>
    </source>
</evidence>
<dbReference type="GeneID" id="8625738"/>
<dbReference type="AlphaFoldDB" id="Q54LG3"/>
<dbReference type="PANTHER" id="PTHR11480">
    <property type="entry name" value="SAPOSIN-RELATED"/>
    <property type="match status" value="1"/>
</dbReference>
<dbReference type="GO" id="GO:0005764">
    <property type="term" value="C:lysosome"/>
    <property type="evidence" value="ECO:0007669"/>
    <property type="project" value="InterPro"/>
</dbReference>
<dbReference type="dictyBase" id="DDB_G0286651">
    <property type="gene designation" value="aplB"/>
</dbReference>
<dbReference type="InParanoid" id="Q54LG3"/>
<dbReference type="InterPro" id="IPR011001">
    <property type="entry name" value="Saposin-like"/>
</dbReference>
<dbReference type="ABCD" id="Q54LG3">
    <property type="antibodies" value="9 sequenced antibodies"/>
</dbReference>
<dbReference type="RefSeq" id="XP_637598.2">
    <property type="nucleotide sequence ID" value="XM_632506.2"/>
</dbReference>
<dbReference type="FunFam" id="1.10.225.10:FF:000002">
    <property type="entry name" value="prosaposin isoform X2"/>
    <property type="match status" value="1"/>
</dbReference>
<keyword evidence="3 8" id="KW-0732">Signal</keyword>
<feature type="domain" description="Saposin B-type" evidence="9">
    <location>
        <begin position="108"/>
        <end position="189"/>
    </location>
</feature>
<dbReference type="InterPro" id="IPR007856">
    <property type="entry name" value="SapB_1"/>
</dbReference>
<dbReference type="EMBL" id="AAFI02000089">
    <property type="protein sequence ID" value="EAL64081.2"/>
    <property type="molecule type" value="Genomic_DNA"/>
</dbReference>
<feature type="region of interest" description="Disordered" evidence="7">
    <location>
        <begin position="278"/>
        <end position="334"/>
    </location>
</feature>
<feature type="domain" description="Saposin B-type" evidence="9">
    <location>
        <begin position="22"/>
        <end position="103"/>
    </location>
</feature>
<dbReference type="GO" id="GO:0005615">
    <property type="term" value="C:extracellular space"/>
    <property type="evidence" value="ECO:0000318"/>
    <property type="project" value="GO_Central"/>
</dbReference>
<dbReference type="SUPFAM" id="SSF47862">
    <property type="entry name" value="Saposin"/>
    <property type="match status" value="3"/>
</dbReference>